<dbReference type="AlphaFoldDB" id="A0A1I8H4B1"/>
<dbReference type="WBParaSite" id="maker-uti_cns_0004302-snap-gene-0.4-mRNA-1">
    <property type="protein sequence ID" value="maker-uti_cns_0004302-snap-gene-0.4-mRNA-1"/>
    <property type="gene ID" value="maker-uti_cns_0004302-snap-gene-0.4"/>
</dbReference>
<protein>
    <submittedName>
        <fullName evidence="2">4Fe-4S ferredoxin</fullName>
    </submittedName>
</protein>
<sequence>MAVARRRGFEFLGEHKALVLCGLNNYQNCILCSSACQSYVRDNVT</sequence>
<dbReference type="Proteomes" id="UP000095280">
    <property type="component" value="Unplaced"/>
</dbReference>
<evidence type="ECO:0000313" key="1">
    <source>
        <dbReference type="Proteomes" id="UP000095280"/>
    </source>
</evidence>
<evidence type="ECO:0000313" key="2">
    <source>
        <dbReference type="WBParaSite" id="maker-uti_cns_0004302-snap-gene-0.4-mRNA-1"/>
    </source>
</evidence>
<keyword evidence="1" id="KW-1185">Reference proteome</keyword>
<proteinExistence type="predicted"/>
<organism evidence="1 2">
    <name type="scientific">Macrostomum lignano</name>
    <dbReference type="NCBI Taxonomy" id="282301"/>
    <lineage>
        <taxon>Eukaryota</taxon>
        <taxon>Metazoa</taxon>
        <taxon>Spiralia</taxon>
        <taxon>Lophotrochozoa</taxon>
        <taxon>Platyhelminthes</taxon>
        <taxon>Rhabditophora</taxon>
        <taxon>Macrostomorpha</taxon>
        <taxon>Macrostomida</taxon>
        <taxon>Macrostomidae</taxon>
        <taxon>Macrostomum</taxon>
    </lineage>
</organism>
<reference evidence="2" key="1">
    <citation type="submission" date="2016-11" db="UniProtKB">
        <authorList>
            <consortium name="WormBaseParasite"/>
        </authorList>
    </citation>
    <scope>IDENTIFICATION</scope>
</reference>
<accession>A0A1I8H4B1</accession>
<name>A0A1I8H4B1_9PLAT</name>